<dbReference type="Proteomes" id="UP001501011">
    <property type="component" value="Unassembled WGS sequence"/>
</dbReference>
<evidence type="ECO:0000313" key="3">
    <source>
        <dbReference type="Proteomes" id="UP001501011"/>
    </source>
</evidence>
<dbReference type="EMBL" id="BAABFV010000001">
    <property type="protein sequence ID" value="GAA4355459.1"/>
    <property type="molecule type" value="Genomic_DNA"/>
</dbReference>
<evidence type="ECO:0000313" key="2">
    <source>
        <dbReference type="EMBL" id="GAA4355459.1"/>
    </source>
</evidence>
<evidence type="ECO:0000256" key="1">
    <source>
        <dbReference type="SAM" id="SignalP"/>
    </source>
</evidence>
<feature type="signal peptide" evidence="1">
    <location>
        <begin position="1"/>
        <end position="17"/>
    </location>
</feature>
<proteinExistence type="predicted"/>
<dbReference type="RefSeq" id="WP_345291391.1">
    <property type="nucleotide sequence ID" value="NZ_BAABFV010000001.1"/>
</dbReference>
<keyword evidence="3" id="KW-1185">Reference proteome</keyword>
<gene>
    <name evidence="2" type="ORF">GCM10023151_02520</name>
</gene>
<name>A0ABP8IBK8_9GAMM</name>
<protein>
    <recommendedName>
        <fullName evidence="4">Lipocalin-like domain-containing protein</fullName>
    </recommendedName>
</protein>
<evidence type="ECO:0008006" key="4">
    <source>
        <dbReference type="Google" id="ProtNLM"/>
    </source>
</evidence>
<feature type="chain" id="PRO_5045362103" description="Lipocalin-like domain-containing protein" evidence="1">
    <location>
        <begin position="18"/>
        <end position="130"/>
    </location>
</feature>
<comment type="caution">
    <text evidence="2">The sequence shown here is derived from an EMBL/GenBank/DDBJ whole genome shotgun (WGS) entry which is preliminary data.</text>
</comment>
<keyword evidence="1" id="KW-0732">Signal</keyword>
<accession>A0ABP8IBK8</accession>
<organism evidence="2 3">
    <name type="scientific">Kangiella marina</name>
    <dbReference type="NCBI Taxonomy" id="1079178"/>
    <lineage>
        <taxon>Bacteria</taxon>
        <taxon>Pseudomonadati</taxon>
        <taxon>Pseudomonadota</taxon>
        <taxon>Gammaproteobacteria</taxon>
        <taxon>Kangiellales</taxon>
        <taxon>Kangiellaceae</taxon>
        <taxon>Kangiella</taxon>
    </lineage>
</organism>
<sequence length="130" mass="14962">MKILALLLIAINLTSCSSETTYPDYKNKIIGKWSINYPGVPYYYGQAEYKENGEVVGWGKAVFPDGTVKETLFHDSWEIEGNKITFKPLKMYRHEAMNKVITDTIIDINDKEMILLNPDGEKLIRTRIKD</sequence>
<reference evidence="3" key="1">
    <citation type="journal article" date="2019" name="Int. J. Syst. Evol. Microbiol.">
        <title>The Global Catalogue of Microorganisms (GCM) 10K type strain sequencing project: providing services to taxonomists for standard genome sequencing and annotation.</title>
        <authorList>
            <consortium name="The Broad Institute Genomics Platform"/>
            <consortium name="The Broad Institute Genome Sequencing Center for Infectious Disease"/>
            <person name="Wu L."/>
            <person name="Ma J."/>
        </authorList>
    </citation>
    <scope>NUCLEOTIDE SEQUENCE [LARGE SCALE GENOMIC DNA]</scope>
    <source>
        <strain evidence="3">JCM 17728</strain>
    </source>
</reference>